<evidence type="ECO:0000256" key="1">
    <source>
        <dbReference type="ARBA" id="ARBA00004651"/>
    </source>
</evidence>
<evidence type="ECO:0000256" key="15">
    <source>
        <dbReference type="PIRSR" id="PIRSR600829-1"/>
    </source>
</evidence>
<dbReference type="Gene3D" id="1.10.287.3610">
    <property type="match status" value="1"/>
</dbReference>
<evidence type="ECO:0000256" key="16">
    <source>
        <dbReference type="PIRSR" id="PIRSR600829-2"/>
    </source>
</evidence>
<feature type="transmembrane region" description="Helical" evidence="19">
    <location>
        <begin position="5"/>
        <end position="21"/>
    </location>
</feature>
<evidence type="ECO:0000256" key="2">
    <source>
        <dbReference type="ARBA" id="ARBA00005967"/>
    </source>
</evidence>
<reference evidence="20" key="1">
    <citation type="submission" date="2022-06" db="EMBL/GenBank/DDBJ databases">
        <title>Aquibacillus sp. a new bacterium isolated from soil saline samples.</title>
        <authorList>
            <person name="Galisteo C."/>
            <person name="De La Haba R."/>
            <person name="Sanchez-Porro C."/>
            <person name="Ventosa A."/>
        </authorList>
    </citation>
    <scope>NUCLEOTIDE SEQUENCE</scope>
    <source>
        <strain evidence="20">JCM 12387</strain>
    </source>
</reference>
<feature type="binding site" evidence="17">
    <location>
        <position position="48"/>
    </location>
    <ligand>
        <name>ATP</name>
        <dbReference type="ChEBI" id="CHEBI:30616"/>
    </ligand>
</feature>
<name>A0A9X3WFW3_9BACI</name>
<keyword evidence="5" id="KW-0808">Transferase</keyword>
<keyword evidence="4" id="KW-0444">Lipid biosynthesis</keyword>
<keyword evidence="7 17" id="KW-0547">Nucleotide-binding</keyword>
<dbReference type="Pfam" id="PF01219">
    <property type="entry name" value="DAGK_prokar"/>
    <property type="match status" value="1"/>
</dbReference>
<evidence type="ECO:0000256" key="11">
    <source>
        <dbReference type="ARBA" id="ARBA00023098"/>
    </source>
</evidence>
<evidence type="ECO:0000313" key="20">
    <source>
        <dbReference type="EMBL" id="MDC3419042.1"/>
    </source>
</evidence>
<dbReference type="InterPro" id="IPR000829">
    <property type="entry name" value="DAGK"/>
</dbReference>
<evidence type="ECO:0000256" key="18">
    <source>
        <dbReference type="PIRSR" id="PIRSR600829-4"/>
    </source>
</evidence>
<keyword evidence="14" id="KW-1208">Phospholipid metabolism</keyword>
<evidence type="ECO:0000256" key="13">
    <source>
        <dbReference type="ARBA" id="ARBA00023209"/>
    </source>
</evidence>
<keyword evidence="6 19" id="KW-0812">Transmembrane</keyword>
<dbReference type="GO" id="GO:0046872">
    <property type="term" value="F:metal ion binding"/>
    <property type="evidence" value="ECO:0007669"/>
    <property type="project" value="UniProtKB-KW"/>
</dbReference>
<keyword evidence="3" id="KW-1003">Cell membrane</keyword>
<feature type="binding site" evidence="16">
    <location>
        <position position="41"/>
    </location>
    <ligand>
        <name>substrate</name>
    </ligand>
</feature>
<dbReference type="GO" id="GO:0005886">
    <property type="term" value="C:plasma membrane"/>
    <property type="evidence" value="ECO:0007669"/>
    <property type="project" value="UniProtKB-SubCell"/>
</dbReference>
<organism evidence="20 21">
    <name type="scientific">Aquibacillus koreensis</name>
    <dbReference type="NCBI Taxonomy" id="279446"/>
    <lineage>
        <taxon>Bacteria</taxon>
        <taxon>Bacillati</taxon>
        <taxon>Bacillota</taxon>
        <taxon>Bacilli</taxon>
        <taxon>Bacillales</taxon>
        <taxon>Bacillaceae</taxon>
        <taxon>Aquibacillus</taxon>
    </lineage>
</organism>
<evidence type="ECO:0000256" key="3">
    <source>
        <dbReference type="ARBA" id="ARBA00022475"/>
    </source>
</evidence>
<accession>A0A9X3WFW3</accession>
<evidence type="ECO:0000256" key="4">
    <source>
        <dbReference type="ARBA" id="ARBA00022516"/>
    </source>
</evidence>
<gene>
    <name evidence="20" type="ORF">NC661_01450</name>
</gene>
<dbReference type="AlphaFoldDB" id="A0A9X3WFW3"/>
<dbReference type="PANTHER" id="PTHR34299:SF1">
    <property type="entry name" value="DIACYLGLYCEROL KINASE"/>
    <property type="match status" value="1"/>
</dbReference>
<keyword evidence="18" id="KW-0479">Metal-binding</keyword>
<comment type="cofactor">
    <cofactor evidence="18">
        <name>Mg(2+)</name>
        <dbReference type="ChEBI" id="CHEBI:18420"/>
    </cofactor>
    <text evidence="18">Mn(2+), Zn(2+), Cd(2+) and Co(2+) support activity to lesser extents.</text>
</comment>
<feature type="active site" description="Proton acceptor" evidence="15">
    <location>
        <position position="41"/>
    </location>
</feature>
<evidence type="ECO:0000256" key="14">
    <source>
        <dbReference type="ARBA" id="ARBA00023264"/>
    </source>
</evidence>
<keyword evidence="9 17" id="KW-0067">ATP-binding</keyword>
<dbReference type="GO" id="GO:0016301">
    <property type="term" value="F:kinase activity"/>
    <property type="evidence" value="ECO:0007669"/>
    <property type="project" value="UniProtKB-KW"/>
</dbReference>
<evidence type="ECO:0000256" key="9">
    <source>
        <dbReference type="ARBA" id="ARBA00022840"/>
    </source>
</evidence>
<evidence type="ECO:0000256" key="8">
    <source>
        <dbReference type="ARBA" id="ARBA00022777"/>
    </source>
</evidence>
<dbReference type="Proteomes" id="UP001145072">
    <property type="component" value="Unassembled WGS sequence"/>
</dbReference>
<keyword evidence="18" id="KW-0460">Magnesium</keyword>
<feature type="transmembrane region" description="Helical" evidence="19">
    <location>
        <begin position="68"/>
        <end position="89"/>
    </location>
</feature>
<comment type="subcellular location">
    <subcellularLocation>
        <location evidence="1">Cell membrane</location>
        <topology evidence="1">Multi-pass membrane protein</topology>
    </subcellularLocation>
</comment>
<feature type="binding site" evidence="18">
    <location>
        <position position="48"/>
    </location>
    <ligand>
        <name>a divalent metal cation</name>
        <dbReference type="ChEBI" id="CHEBI:60240"/>
    </ligand>
</feature>
<evidence type="ECO:0000256" key="19">
    <source>
        <dbReference type="SAM" id="Phobius"/>
    </source>
</evidence>
<keyword evidence="11" id="KW-0443">Lipid metabolism</keyword>
<comment type="caution">
    <text evidence="20">The sequence shown here is derived from an EMBL/GenBank/DDBJ whole genome shotgun (WGS) entry which is preliminary data.</text>
</comment>
<dbReference type="PANTHER" id="PTHR34299">
    <property type="entry name" value="DIACYLGLYCEROL KINASE"/>
    <property type="match status" value="1"/>
</dbReference>
<evidence type="ECO:0000256" key="17">
    <source>
        <dbReference type="PIRSR" id="PIRSR600829-3"/>
    </source>
</evidence>
<comment type="similarity">
    <text evidence="2">Belongs to the bacterial diacylglycerol kinase family.</text>
</comment>
<keyword evidence="8 20" id="KW-0418">Kinase</keyword>
<sequence>MNLKIHVSVAFIVIIMAYAFRVSLLEWVVLFLTIGSVIAFELMNTAIEKAMDFLAPDFHPSVGLVKDIAAGAVFIAVLTSVVIGCIIFIPKIIHYFW</sequence>
<proteinExistence type="inferred from homology"/>
<protein>
    <submittedName>
        <fullName evidence="20">Diacylglycerol kinase family protein</fullName>
    </submittedName>
</protein>
<dbReference type="CDD" id="cd14265">
    <property type="entry name" value="UDPK_IM_like"/>
    <property type="match status" value="1"/>
</dbReference>
<keyword evidence="12 19" id="KW-0472">Membrane</keyword>
<dbReference type="EMBL" id="JAMQJZ010000001">
    <property type="protein sequence ID" value="MDC3419042.1"/>
    <property type="molecule type" value="Genomic_DNA"/>
</dbReference>
<keyword evidence="13" id="KW-0594">Phospholipid biosynthesis</keyword>
<evidence type="ECO:0000256" key="12">
    <source>
        <dbReference type="ARBA" id="ARBA00023136"/>
    </source>
</evidence>
<dbReference type="InterPro" id="IPR036945">
    <property type="entry name" value="DAGK_sf"/>
</dbReference>
<keyword evidence="21" id="KW-1185">Reference proteome</keyword>
<dbReference type="GO" id="GO:0008654">
    <property type="term" value="P:phospholipid biosynthetic process"/>
    <property type="evidence" value="ECO:0007669"/>
    <property type="project" value="UniProtKB-KW"/>
</dbReference>
<evidence type="ECO:0000256" key="6">
    <source>
        <dbReference type="ARBA" id="ARBA00022692"/>
    </source>
</evidence>
<dbReference type="GO" id="GO:0005524">
    <property type="term" value="F:ATP binding"/>
    <property type="evidence" value="ECO:0007669"/>
    <property type="project" value="UniProtKB-KW"/>
</dbReference>
<dbReference type="InterPro" id="IPR033717">
    <property type="entry name" value="UDPK"/>
</dbReference>
<evidence type="ECO:0000256" key="7">
    <source>
        <dbReference type="ARBA" id="ARBA00022741"/>
    </source>
</evidence>
<keyword evidence="10 19" id="KW-1133">Transmembrane helix</keyword>
<evidence type="ECO:0000256" key="5">
    <source>
        <dbReference type="ARBA" id="ARBA00022679"/>
    </source>
</evidence>
<evidence type="ECO:0000256" key="10">
    <source>
        <dbReference type="ARBA" id="ARBA00022989"/>
    </source>
</evidence>
<evidence type="ECO:0000313" key="21">
    <source>
        <dbReference type="Proteomes" id="UP001145072"/>
    </source>
</evidence>
<feature type="binding site" evidence="17">
    <location>
        <begin position="66"/>
        <end position="67"/>
    </location>
    <ligand>
        <name>ATP</name>
        <dbReference type="ChEBI" id="CHEBI:30616"/>
    </ligand>
</feature>